<keyword evidence="7" id="KW-0547">Nucleotide-binding</keyword>
<evidence type="ECO:0000259" key="10">
    <source>
        <dbReference type="Pfam" id="PF02223"/>
    </source>
</evidence>
<dbReference type="eggNOG" id="KOG3327">
    <property type="taxonomic scope" value="Eukaryota"/>
</dbReference>
<dbReference type="GO" id="GO:0006233">
    <property type="term" value="P:dTDP biosynthetic process"/>
    <property type="evidence" value="ECO:0007669"/>
    <property type="project" value="InterPro"/>
</dbReference>
<keyword evidence="6" id="KW-0545">Nucleotide biosynthesis</keyword>
<name>B4MYL5_DROWI</name>
<evidence type="ECO:0000256" key="9">
    <source>
        <dbReference type="ARBA" id="ARBA00022840"/>
    </source>
</evidence>
<evidence type="ECO:0000256" key="1">
    <source>
        <dbReference type="ARBA" id="ARBA00004992"/>
    </source>
</evidence>
<evidence type="ECO:0000256" key="3">
    <source>
        <dbReference type="ARBA" id="ARBA00012980"/>
    </source>
</evidence>
<dbReference type="OrthoDB" id="425602at2759"/>
<dbReference type="SUPFAM" id="SSF52540">
    <property type="entry name" value="P-loop containing nucleoside triphosphate hydrolases"/>
    <property type="match status" value="1"/>
</dbReference>
<dbReference type="GO" id="GO:0005524">
    <property type="term" value="F:ATP binding"/>
    <property type="evidence" value="ECO:0007669"/>
    <property type="project" value="UniProtKB-KW"/>
</dbReference>
<dbReference type="HAMAP" id="MF_00165">
    <property type="entry name" value="Thymidylate_kinase"/>
    <property type="match status" value="1"/>
</dbReference>
<dbReference type="GO" id="GO:0006227">
    <property type="term" value="P:dUDP biosynthetic process"/>
    <property type="evidence" value="ECO:0007669"/>
    <property type="project" value="TreeGrafter"/>
</dbReference>
<dbReference type="Gene3D" id="3.40.50.300">
    <property type="entry name" value="P-loop containing nucleotide triphosphate hydrolases"/>
    <property type="match status" value="1"/>
</dbReference>
<evidence type="ECO:0000256" key="7">
    <source>
        <dbReference type="ARBA" id="ARBA00022741"/>
    </source>
</evidence>
<evidence type="ECO:0000313" key="12">
    <source>
        <dbReference type="Proteomes" id="UP000007798"/>
    </source>
</evidence>
<dbReference type="InterPro" id="IPR018094">
    <property type="entry name" value="Thymidylate_kinase"/>
</dbReference>
<protein>
    <recommendedName>
        <fullName evidence="4">Thymidylate kinase</fullName>
        <ecNumber evidence="3">2.7.4.9</ecNumber>
    </recommendedName>
</protein>
<keyword evidence="5 11" id="KW-0808">Transferase</keyword>
<evidence type="ECO:0000313" key="11">
    <source>
        <dbReference type="EMBL" id="EDW77204.2"/>
    </source>
</evidence>
<comment type="pathway">
    <text evidence="1">Pyrimidine metabolism; dTTP biosynthesis.</text>
</comment>
<keyword evidence="12" id="KW-1185">Reference proteome</keyword>
<evidence type="ECO:0000256" key="8">
    <source>
        <dbReference type="ARBA" id="ARBA00022777"/>
    </source>
</evidence>
<dbReference type="KEGG" id="dwi:6643248"/>
<evidence type="ECO:0000256" key="2">
    <source>
        <dbReference type="ARBA" id="ARBA00009776"/>
    </source>
</evidence>
<dbReference type="GO" id="GO:0006235">
    <property type="term" value="P:dTTP biosynthetic process"/>
    <property type="evidence" value="ECO:0007669"/>
    <property type="project" value="TreeGrafter"/>
</dbReference>
<accession>B4MYL5</accession>
<feature type="domain" description="Thymidylate kinase-like" evidence="10">
    <location>
        <begin position="22"/>
        <end position="202"/>
    </location>
</feature>
<dbReference type="GO" id="GO:0004550">
    <property type="term" value="F:nucleoside diphosphate kinase activity"/>
    <property type="evidence" value="ECO:0007669"/>
    <property type="project" value="TreeGrafter"/>
</dbReference>
<dbReference type="InterPro" id="IPR027417">
    <property type="entry name" value="P-loop_NTPase"/>
</dbReference>
<dbReference type="HOGENOM" id="CLU_049131_3_3_1"/>
<dbReference type="PANTHER" id="PTHR10344">
    <property type="entry name" value="THYMIDYLATE KINASE"/>
    <property type="match status" value="1"/>
</dbReference>
<dbReference type="GO" id="GO:0120136">
    <property type="term" value="F:dUMP kinase activity"/>
    <property type="evidence" value="ECO:0007669"/>
    <property type="project" value="EnsemblMetazoa"/>
</dbReference>
<dbReference type="FunCoup" id="B4MYL5">
    <property type="interactions" value="1587"/>
</dbReference>
<organism evidence="11 12">
    <name type="scientific">Drosophila willistoni</name>
    <name type="common">Fruit fly</name>
    <dbReference type="NCBI Taxonomy" id="7260"/>
    <lineage>
        <taxon>Eukaryota</taxon>
        <taxon>Metazoa</taxon>
        <taxon>Ecdysozoa</taxon>
        <taxon>Arthropoda</taxon>
        <taxon>Hexapoda</taxon>
        <taxon>Insecta</taxon>
        <taxon>Pterygota</taxon>
        <taxon>Neoptera</taxon>
        <taxon>Endopterygota</taxon>
        <taxon>Diptera</taxon>
        <taxon>Brachycera</taxon>
        <taxon>Muscomorpha</taxon>
        <taxon>Ephydroidea</taxon>
        <taxon>Drosophilidae</taxon>
        <taxon>Drosophila</taxon>
        <taxon>Sophophora</taxon>
    </lineage>
</organism>
<dbReference type="STRING" id="7260.B4MYL5"/>
<dbReference type="EC" id="2.7.4.9" evidence="3"/>
<gene>
    <name evidence="11" type="primary">Dwil\GK22056</name>
    <name evidence="11" type="ORF">Dwil_GK22056</name>
</gene>
<comment type="similarity">
    <text evidence="2">Belongs to the thymidylate kinase family.</text>
</comment>
<proteinExistence type="inferred from homology"/>
<dbReference type="CDD" id="cd01672">
    <property type="entry name" value="TMPK"/>
    <property type="match status" value="1"/>
</dbReference>
<dbReference type="GO" id="GO:0005634">
    <property type="term" value="C:nucleus"/>
    <property type="evidence" value="ECO:0007669"/>
    <property type="project" value="TreeGrafter"/>
</dbReference>
<dbReference type="GO" id="GO:0004798">
    <property type="term" value="F:dTMP kinase activity"/>
    <property type="evidence" value="ECO:0007669"/>
    <property type="project" value="UniProtKB-EC"/>
</dbReference>
<reference evidence="11 12" key="1">
    <citation type="journal article" date="2007" name="Nature">
        <title>Evolution of genes and genomes on the Drosophila phylogeny.</title>
        <authorList>
            <consortium name="Drosophila 12 Genomes Consortium"/>
            <person name="Clark A.G."/>
            <person name="Eisen M.B."/>
            <person name="Smith D.R."/>
            <person name="Bergman C.M."/>
            <person name="Oliver B."/>
            <person name="Markow T.A."/>
            <person name="Kaufman T.C."/>
            <person name="Kellis M."/>
            <person name="Gelbart W."/>
            <person name="Iyer V.N."/>
            <person name="Pollard D.A."/>
            <person name="Sackton T.B."/>
            <person name="Larracuente A.M."/>
            <person name="Singh N.D."/>
            <person name="Abad J.P."/>
            <person name="Abt D.N."/>
            <person name="Adryan B."/>
            <person name="Aguade M."/>
            <person name="Akashi H."/>
            <person name="Anderson W.W."/>
            <person name="Aquadro C.F."/>
            <person name="Ardell D.H."/>
            <person name="Arguello R."/>
            <person name="Artieri C.G."/>
            <person name="Barbash D.A."/>
            <person name="Barker D."/>
            <person name="Barsanti P."/>
            <person name="Batterham P."/>
            <person name="Batzoglou S."/>
            <person name="Begun D."/>
            <person name="Bhutkar A."/>
            <person name="Blanco E."/>
            <person name="Bosak S.A."/>
            <person name="Bradley R.K."/>
            <person name="Brand A.D."/>
            <person name="Brent M.R."/>
            <person name="Brooks A.N."/>
            <person name="Brown R.H."/>
            <person name="Butlin R.K."/>
            <person name="Caggese C."/>
            <person name="Calvi B.R."/>
            <person name="Bernardo de Carvalho A."/>
            <person name="Caspi A."/>
            <person name="Castrezana S."/>
            <person name="Celniker S.E."/>
            <person name="Chang J.L."/>
            <person name="Chapple C."/>
            <person name="Chatterji S."/>
            <person name="Chinwalla A."/>
            <person name="Civetta A."/>
            <person name="Clifton S.W."/>
            <person name="Comeron J.M."/>
            <person name="Costello J.C."/>
            <person name="Coyne J.A."/>
            <person name="Daub J."/>
            <person name="David R.G."/>
            <person name="Delcher A.L."/>
            <person name="Delehaunty K."/>
            <person name="Do C.B."/>
            <person name="Ebling H."/>
            <person name="Edwards K."/>
            <person name="Eickbush T."/>
            <person name="Evans J.D."/>
            <person name="Filipski A."/>
            <person name="Findeiss S."/>
            <person name="Freyhult E."/>
            <person name="Fulton L."/>
            <person name="Fulton R."/>
            <person name="Garcia A.C."/>
            <person name="Gardiner A."/>
            <person name="Garfield D.A."/>
            <person name="Garvin B.E."/>
            <person name="Gibson G."/>
            <person name="Gilbert D."/>
            <person name="Gnerre S."/>
            <person name="Godfrey J."/>
            <person name="Good R."/>
            <person name="Gotea V."/>
            <person name="Gravely B."/>
            <person name="Greenberg A.J."/>
            <person name="Griffiths-Jones S."/>
            <person name="Gross S."/>
            <person name="Guigo R."/>
            <person name="Gustafson E.A."/>
            <person name="Haerty W."/>
            <person name="Hahn M.W."/>
            <person name="Halligan D.L."/>
            <person name="Halpern A.L."/>
            <person name="Halter G.M."/>
            <person name="Han M.V."/>
            <person name="Heger A."/>
            <person name="Hillier L."/>
            <person name="Hinrichs A.S."/>
            <person name="Holmes I."/>
            <person name="Hoskins R.A."/>
            <person name="Hubisz M.J."/>
            <person name="Hultmark D."/>
            <person name="Huntley M.A."/>
            <person name="Jaffe D.B."/>
            <person name="Jagadeeshan S."/>
            <person name="Jeck W.R."/>
            <person name="Johnson J."/>
            <person name="Jones C.D."/>
            <person name="Jordan W.C."/>
            <person name="Karpen G.H."/>
            <person name="Kataoka E."/>
            <person name="Keightley P.D."/>
            <person name="Kheradpour P."/>
            <person name="Kirkness E.F."/>
            <person name="Koerich L.B."/>
            <person name="Kristiansen K."/>
            <person name="Kudrna D."/>
            <person name="Kulathinal R.J."/>
            <person name="Kumar S."/>
            <person name="Kwok R."/>
            <person name="Lander E."/>
            <person name="Langley C.H."/>
            <person name="Lapoint R."/>
            <person name="Lazzaro B.P."/>
            <person name="Lee S.J."/>
            <person name="Levesque L."/>
            <person name="Li R."/>
            <person name="Lin C.F."/>
            <person name="Lin M.F."/>
            <person name="Lindblad-Toh K."/>
            <person name="Llopart A."/>
            <person name="Long M."/>
            <person name="Low L."/>
            <person name="Lozovsky E."/>
            <person name="Lu J."/>
            <person name="Luo M."/>
            <person name="Machado C.A."/>
            <person name="Makalowski W."/>
            <person name="Marzo M."/>
            <person name="Matsuda M."/>
            <person name="Matzkin L."/>
            <person name="McAllister B."/>
            <person name="McBride C.S."/>
            <person name="McKernan B."/>
            <person name="McKernan K."/>
            <person name="Mendez-Lago M."/>
            <person name="Minx P."/>
            <person name="Mollenhauer M.U."/>
            <person name="Montooth K."/>
            <person name="Mount S.M."/>
            <person name="Mu X."/>
            <person name="Myers E."/>
            <person name="Negre B."/>
            <person name="Newfeld S."/>
            <person name="Nielsen R."/>
            <person name="Noor M.A."/>
            <person name="O'Grady P."/>
            <person name="Pachter L."/>
            <person name="Papaceit M."/>
            <person name="Parisi M.J."/>
            <person name="Parisi M."/>
            <person name="Parts L."/>
            <person name="Pedersen J.S."/>
            <person name="Pesole G."/>
            <person name="Phillippy A.M."/>
            <person name="Ponting C.P."/>
            <person name="Pop M."/>
            <person name="Porcelli D."/>
            <person name="Powell J.R."/>
            <person name="Prohaska S."/>
            <person name="Pruitt K."/>
            <person name="Puig M."/>
            <person name="Quesneville H."/>
            <person name="Ram K.R."/>
            <person name="Rand D."/>
            <person name="Rasmussen M.D."/>
            <person name="Reed L.K."/>
            <person name="Reenan R."/>
            <person name="Reily A."/>
            <person name="Remington K.A."/>
            <person name="Rieger T.T."/>
            <person name="Ritchie M.G."/>
            <person name="Robin C."/>
            <person name="Rogers Y.H."/>
            <person name="Rohde C."/>
            <person name="Rozas J."/>
            <person name="Rubenfield M.J."/>
            <person name="Ruiz A."/>
            <person name="Russo S."/>
            <person name="Salzberg S.L."/>
            <person name="Sanchez-Gracia A."/>
            <person name="Saranga D.J."/>
            <person name="Sato H."/>
            <person name="Schaeffer S.W."/>
            <person name="Schatz M.C."/>
            <person name="Schlenke T."/>
            <person name="Schwartz R."/>
            <person name="Segarra C."/>
            <person name="Singh R.S."/>
            <person name="Sirot L."/>
            <person name="Sirota M."/>
            <person name="Sisneros N.B."/>
            <person name="Smith C.D."/>
            <person name="Smith T.F."/>
            <person name="Spieth J."/>
            <person name="Stage D.E."/>
            <person name="Stark A."/>
            <person name="Stephan W."/>
            <person name="Strausberg R.L."/>
            <person name="Strempel S."/>
            <person name="Sturgill D."/>
            <person name="Sutton G."/>
            <person name="Sutton G.G."/>
            <person name="Tao W."/>
            <person name="Teichmann S."/>
            <person name="Tobari Y.N."/>
            <person name="Tomimura Y."/>
            <person name="Tsolas J.M."/>
            <person name="Valente V.L."/>
            <person name="Venter E."/>
            <person name="Venter J.C."/>
            <person name="Vicario S."/>
            <person name="Vieira F.G."/>
            <person name="Vilella A.J."/>
            <person name="Villasante A."/>
            <person name="Walenz B."/>
            <person name="Wang J."/>
            <person name="Wasserman M."/>
            <person name="Watts T."/>
            <person name="Wilson D."/>
            <person name="Wilson R.K."/>
            <person name="Wing R.A."/>
            <person name="Wolfner M.F."/>
            <person name="Wong A."/>
            <person name="Wong G.K."/>
            <person name="Wu C.I."/>
            <person name="Wu G."/>
            <person name="Yamamoto D."/>
            <person name="Yang H.P."/>
            <person name="Yang S.P."/>
            <person name="Yorke J.A."/>
            <person name="Yoshida K."/>
            <person name="Zdobnov E."/>
            <person name="Zhang P."/>
            <person name="Zhang Y."/>
            <person name="Zimin A.V."/>
            <person name="Baldwin J."/>
            <person name="Abdouelleil A."/>
            <person name="Abdulkadir J."/>
            <person name="Abebe A."/>
            <person name="Abera B."/>
            <person name="Abreu J."/>
            <person name="Acer S.C."/>
            <person name="Aftuck L."/>
            <person name="Alexander A."/>
            <person name="An P."/>
            <person name="Anderson E."/>
            <person name="Anderson S."/>
            <person name="Arachi H."/>
            <person name="Azer M."/>
            <person name="Bachantsang P."/>
            <person name="Barry A."/>
            <person name="Bayul T."/>
            <person name="Berlin A."/>
            <person name="Bessette D."/>
            <person name="Bloom T."/>
            <person name="Blye J."/>
            <person name="Boguslavskiy L."/>
            <person name="Bonnet C."/>
            <person name="Boukhgalter B."/>
            <person name="Bourzgui I."/>
            <person name="Brown A."/>
            <person name="Cahill P."/>
            <person name="Channer S."/>
            <person name="Cheshatsang Y."/>
            <person name="Chuda L."/>
            <person name="Citroen M."/>
            <person name="Collymore A."/>
            <person name="Cooke P."/>
            <person name="Costello M."/>
            <person name="D'Aco K."/>
            <person name="Daza R."/>
            <person name="De Haan G."/>
            <person name="DeGray S."/>
            <person name="DeMaso C."/>
            <person name="Dhargay N."/>
            <person name="Dooley K."/>
            <person name="Dooley E."/>
            <person name="Doricent M."/>
            <person name="Dorje P."/>
            <person name="Dorjee K."/>
            <person name="Dupes A."/>
            <person name="Elong R."/>
            <person name="Falk J."/>
            <person name="Farina A."/>
            <person name="Faro S."/>
            <person name="Ferguson D."/>
            <person name="Fisher S."/>
            <person name="Foley C.D."/>
            <person name="Franke A."/>
            <person name="Friedrich D."/>
            <person name="Gadbois L."/>
            <person name="Gearin G."/>
            <person name="Gearin C.R."/>
            <person name="Giannoukos G."/>
            <person name="Goode T."/>
            <person name="Graham J."/>
            <person name="Grandbois E."/>
            <person name="Grewal S."/>
            <person name="Gyaltsen K."/>
            <person name="Hafez N."/>
            <person name="Hagos B."/>
            <person name="Hall J."/>
            <person name="Henson C."/>
            <person name="Hollinger A."/>
            <person name="Honan T."/>
            <person name="Huard M.D."/>
            <person name="Hughes L."/>
            <person name="Hurhula B."/>
            <person name="Husby M.E."/>
            <person name="Kamat A."/>
            <person name="Kanga B."/>
            <person name="Kashin S."/>
            <person name="Khazanovich D."/>
            <person name="Kisner P."/>
            <person name="Lance K."/>
            <person name="Lara M."/>
            <person name="Lee W."/>
            <person name="Lennon N."/>
            <person name="Letendre F."/>
            <person name="LeVine R."/>
            <person name="Lipovsky A."/>
            <person name="Liu X."/>
            <person name="Liu J."/>
            <person name="Liu S."/>
            <person name="Lokyitsang T."/>
            <person name="Lokyitsang Y."/>
            <person name="Lubonja R."/>
            <person name="Lui A."/>
            <person name="MacDonald P."/>
            <person name="Magnisalis V."/>
            <person name="Maru K."/>
            <person name="Matthews C."/>
            <person name="McCusker W."/>
            <person name="McDonough S."/>
            <person name="Mehta T."/>
            <person name="Meldrim J."/>
            <person name="Meneus L."/>
            <person name="Mihai O."/>
            <person name="Mihalev A."/>
            <person name="Mihova T."/>
            <person name="Mittelman R."/>
            <person name="Mlenga V."/>
            <person name="Montmayeur A."/>
            <person name="Mulrain L."/>
            <person name="Navidi A."/>
            <person name="Naylor J."/>
            <person name="Negash T."/>
            <person name="Nguyen T."/>
            <person name="Nguyen N."/>
            <person name="Nicol R."/>
            <person name="Norbu C."/>
            <person name="Norbu N."/>
            <person name="Novod N."/>
            <person name="O'Neill B."/>
            <person name="Osman S."/>
            <person name="Markiewicz E."/>
            <person name="Oyono O.L."/>
            <person name="Patti C."/>
            <person name="Phunkhang P."/>
            <person name="Pierre F."/>
            <person name="Priest M."/>
            <person name="Raghuraman S."/>
            <person name="Rege F."/>
            <person name="Reyes R."/>
            <person name="Rise C."/>
            <person name="Rogov P."/>
            <person name="Ross K."/>
            <person name="Ryan E."/>
            <person name="Settipalli S."/>
            <person name="Shea T."/>
            <person name="Sherpa N."/>
            <person name="Shi L."/>
            <person name="Shih D."/>
            <person name="Sparrow T."/>
            <person name="Spaulding J."/>
            <person name="Stalker J."/>
            <person name="Stange-Thomann N."/>
            <person name="Stavropoulos S."/>
            <person name="Stone C."/>
            <person name="Strader C."/>
            <person name="Tesfaye S."/>
            <person name="Thomson T."/>
            <person name="Thoulutsang Y."/>
            <person name="Thoulutsang D."/>
            <person name="Topham K."/>
            <person name="Topping I."/>
            <person name="Tsamla T."/>
            <person name="Vassiliev H."/>
            <person name="Vo A."/>
            <person name="Wangchuk T."/>
            <person name="Wangdi T."/>
            <person name="Weiand M."/>
            <person name="Wilkinson J."/>
            <person name="Wilson A."/>
            <person name="Yadav S."/>
            <person name="Young G."/>
            <person name="Yu Q."/>
            <person name="Zembek L."/>
            <person name="Zhong D."/>
            <person name="Zimmer A."/>
            <person name="Zwirko Z."/>
            <person name="Jaffe D.B."/>
            <person name="Alvarez P."/>
            <person name="Brockman W."/>
            <person name="Butler J."/>
            <person name="Chin C."/>
            <person name="Gnerre S."/>
            <person name="Grabherr M."/>
            <person name="Kleber M."/>
            <person name="Mauceli E."/>
            <person name="MacCallum I."/>
        </authorList>
    </citation>
    <scope>NUCLEOTIDE SEQUENCE [LARGE SCALE GENOMIC DNA]</scope>
    <source>
        <strain evidence="12">Tucson 14030-0811.24</strain>
    </source>
</reference>
<evidence type="ECO:0000256" key="4">
    <source>
        <dbReference type="ARBA" id="ARBA00017144"/>
    </source>
</evidence>
<dbReference type="GO" id="GO:0005829">
    <property type="term" value="C:cytosol"/>
    <property type="evidence" value="ECO:0007669"/>
    <property type="project" value="TreeGrafter"/>
</dbReference>
<dbReference type="AlphaFoldDB" id="B4MYL5"/>
<dbReference type="GO" id="GO:0005739">
    <property type="term" value="C:mitochondrion"/>
    <property type="evidence" value="ECO:0007669"/>
    <property type="project" value="TreeGrafter"/>
</dbReference>
<dbReference type="Pfam" id="PF02223">
    <property type="entry name" value="Thymidylate_kin"/>
    <property type="match status" value="1"/>
</dbReference>
<dbReference type="FunFam" id="3.40.50.300:FF:000679">
    <property type="entry name" value="Thymidylate kinase"/>
    <property type="match status" value="1"/>
</dbReference>
<dbReference type="SMR" id="B4MYL5"/>
<dbReference type="Proteomes" id="UP000007798">
    <property type="component" value="Unassembled WGS sequence"/>
</dbReference>
<dbReference type="NCBIfam" id="TIGR00041">
    <property type="entry name" value="DTMP_kinase"/>
    <property type="match status" value="1"/>
</dbReference>
<keyword evidence="9" id="KW-0067">ATP-binding</keyword>
<dbReference type="InParanoid" id="B4MYL5"/>
<keyword evidence="8" id="KW-0418">Kinase</keyword>
<sequence length="222" mass="25416">MRGGNVVDKISNAMQRGAFIVFEGCDRSGKTTQSRLLVEKLQANGVSTVHLNFPERKSSQIGQVINSYLTNSQDLPDEVIHLMFSANRWEHLNRMRKQLEAGTTLVVDRYSYSGVAYTVAKGLDLNWCYAPERGLLKPDAVFYLKTELDELAKRGSYGTERYEKLEFQRKVSSVFDCLYERESSYWHRLNASDKVEDLHQQIAQISEKLLEQVATQPLDKLT</sequence>
<dbReference type="EMBL" id="CH963894">
    <property type="protein sequence ID" value="EDW77204.2"/>
    <property type="molecule type" value="Genomic_DNA"/>
</dbReference>
<evidence type="ECO:0000256" key="5">
    <source>
        <dbReference type="ARBA" id="ARBA00022679"/>
    </source>
</evidence>
<dbReference type="PANTHER" id="PTHR10344:SF1">
    <property type="entry name" value="THYMIDYLATE KINASE"/>
    <property type="match status" value="1"/>
</dbReference>
<evidence type="ECO:0000256" key="6">
    <source>
        <dbReference type="ARBA" id="ARBA00022727"/>
    </source>
</evidence>
<dbReference type="InterPro" id="IPR039430">
    <property type="entry name" value="Thymidylate_kin-like_dom"/>
</dbReference>